<keyword evidence="4" id="KW-1185">Reference proteome</keyword>
<dbReference type="Pfam" id="PF00404">
    <property type="entry name" value="Dockerin_1"/>
    <property type="match status" value="1"/>
</dbReference>
<dbReference type="PROSITE" id="PS51766">
    <property type="entry name" value="DOCKERIN"/>
    <property type="match status" value="1"/>
</dbReference>
<dbReference type="InterPro" id="IPR016134">
    <property type="entry name" value="Dockerin_dom"/>
</dbReference>
<dbReference type="InterPro" id="IPR002105">
    <property type="entry name" value="Dockerin_1_rpt"/>
</dbReference>
<reference evidence="3 4" key="1">
    <citation type="submission" date="2019-12" db="EMBL/GenBank/DDBJ databases">
        <authorList>
            <person name="Huq M.A."/>
        </authorList>
    </citation>
    <scope>NUCLEOTIDE SEQUENCE [LARGE SCALE GENOMIC DNA]</scope>
    <source>
        <strain evidence="3 4">MAH-34</strain>
    </source>
</reference>
<dbReference type="Pfam" id="PF13205">
    <property type="entry name" value="Big_5"/>
    <property type="match status" value="8"/>
</dbReference>
<dbReference type="InterPro" id="IPR036439">
    <property type="entry name" value="Dockerin_dom_sf"/>
</dbReference>
<evidence type="ECO:0000256" key="1">
    <source>
        <dbReference type="ARBA" id="ARBA00022729"/>
    </source>
</evidence>
<comment type="caution">
    <text evidence="3">The sequence shown here is derived from an EMBL/GenBank/DDBJ whole genome shotgun (WGS) entry which is preliminary data.</text>
</comment>
<sequence>MTRFLRTTGGTAMKKNLWERVLPLPHRKHISLTLTSVLALSPIVAALPAHAANTATIAASVGNKDINWIPTDSKSILINPTVTGDTLSLDISAHTNWANENGMTLTATSQSTAVASAAISGQSLTITAISGGTALITLKAEKSGRNAVIDTIQVSLTRIGDTNGDGNVTSADALYITKLVNTTPPITDPEEINRLDINRDGKLTKEDATALLSNYVGKSGAVASTYIVNLKEVNDAPTVAQAAIQGQLKINETLQANAQYQDVEGDAMALLSYQWYRGKNVDGTDKSAISSATANQYTIGAEDVGQFLFVEITPKAQSGTLIGQPTLFNTATPVPDTTPPVLDESLQPLGSMSKSAMTSDFILDFNEAVKAGAGSIHLRKKSDNSVVTNYLASDTTTVTFNGDKVTLKNPGLADVTEYYIEVDSTAVLDTANNAFEGFNGSSTWHFTTPDTTAPTLSSRVPANQANDGLKNSDLQMTFNEAVKAASGKNITIYKTGNTQPLAVIAADDTAHVTISGSTVLIKHADLPESENYYVLVESGAFTDLSDNVFEGVSSDSEWAFYVPDITPPVISILTPLNGAKNVSVSDDFKLTFNENVKAVTGKQLSIKNAATHNEVAAIDVDDTSKVTISGAEVLIKNPGLATDASFFIEVPDGAFEDSVGNVLKSADVPTWAFTTLDTIAPTLTATSPVTNGKTATVDADLTMTFSESITLESNKEIKIWKAADQQLFQVVQTNDASHVSISSNIVTLKDLNLEENVSYYITIETGAFKDEAENRFAGLDETSAWHFATPDLTPPTATTVTPANLATQVDPNSAISVTFDEAVKAGNGKFVTIRKISDNSEVAKYASNDTAKVTISGARVTFVNPGLADETGYYIDIENGAFADLSDNAFAGMSGSSNWSFTTPDTTPPVVSASLPSNHATEVSKSDAFTITFNENIQADTGNINLFKSTDTSAPIASYASTDTNYITISGKTITIKNPGLDDFTNYYISIDPNAITDLSGNKFTGLDGSLNWSFWSPDTRTFSVTNFEDFKEDVMKSTGGAILDLVLSGDTFKDQTISLLSSADITLHNAPAGLSILSADWVGENEAYLSLDYDGTDFDTDITNFGVTIKGNALVSGRDIKSQELTITAIVEPEIISVSPINGQTGIGKSDNLTMTFSKAVTAVAGKNIAILKKSDNTIAATINAGDSSKVTISGMNVTVQHADLSVNTDYYVTIEEGAFIDSDSNPFAGIQTNSIWAFKTISNMAAPTLSPATNSTEADPNGELTLTLEASVTAVGGKNIQIYKKSDNALIETIDAGNASKVTVNGSTVTIKHVPLVDKTEYYVTVDAGAFQDSIGRINPAISSPTDWAFKTVEFNVAPFFTDFVDAGDGRIAFQIAVPTAGSGYGGYSVWLNKYVKATNTTQSVKQYDLRSDYDRNMLHIAINNIFYDAMDVMPIWYYNEEFNAYDPTKSSVSAYTIRDSTNKIVDVLGDPTATTDKPFLPAGGTLVRKTGMLGGVSFYHPFQWTTYPKGTFQYMGQHTN</sequence>
<evidence type="ECO:0000259" key="2">
    <source>
        <dbReference type="PROSITE" id="PS51766"/>
    </source>
</evidence>
<accession>A0ABW9ULI5</accession>
<dbReference type="InterPro" id="IPR032812">
    <property type="entry name" value="SbsA_Ig"/>
</dbReference>
<dbReference type="Gene3D" id="1.10.1330.10">
    <property type="entry name" value="Dockerin domain"/>
    <property type="match status" value="1"/>
</dbReference>
<name>A0ABW9ULI5_9BACL</name>
<proteinExistence type="predicted"/>
<gene>
    <name evidence="3" type="ORF">GON05_32730</name>
</gene>
<organism evidence="3 4">
    <name type="scientific">Paenibacillus anseongense</name>
    <dbReference type="NCBI Taxonomy" id="2682845"/>
    <lineage>
        <taxon>Bacteria</taxon>
        <taxon>Bacillati</taxon>
        <taxon>Bacillota</taxon>
        <taxon>Bacilli</taxon>
        <taxon>Bacillales</taxon>
        <taxon>Paenibacillaceae</taxon>
        <taxon>Paenibacillus</taxon>
    </lineage>
</organism>
<dbReference type="Gene3D" id="2.60.40.2700">
    <property type="match status" value="1"/>
</dbReference>
<dbReference type="CDD" id="cd14256">
    <property type="entry name" value="Dockerin_I"/>
    <property type="match status" value="1"/>
</dbReference>
<dbReference type="Proteomes" id="UP000467637">
    <property type="component" value="Unassembled WGS sequence"/>
</dbReference>
<feature type="domain" description="Dockerin" evidence="2">
    <location>
        <begin position="155"/>
        <end position="224"/>
    </location>
</feature>
<dbReference type="SUPFAM" id="SSF63446">
    <property type="entry name" value="Type I dockerin domain"/>
    <property type="match status" value="1"/>
</dbReference>
<evidence type="ECO:0000313" key="4">
    <source>
        <dbReference type="Proteomes" id="UP000467637"/>
    </source>
</evidence>
<dbReference type="EMBL" id="WSEM01000034">
    <property type="protein sequence ID" value="MVQ39370.1"/>
    <property type="molecule type" value="Genomic_DNA"/>
</dbReference>
<evidence type="ECO:0000313" key="3">
    <source>
        <dbReference type="EMBL" id="MVQ39370.1"/>
    </source>
</evidence>
<keyword evidence="1" id="KW-0732">Signal</keyword>
<protein>
    <recommendedName>
        <fullName evidence="2">Dockerin domain-containing protein</fullName>
    </recommendedName>
</protein>